<feature type="repeat" description="ANK" evidence="2">
    <location>
        <begin position="813"/>
        <end position="845"/>
    </location>
</feature>
<dbReference type="SMART" id="SM00248">
    <property type="entry name" value="ANK"/>
    <property type="match status" value="5"/>
</dbReference>
<dbReference type="Pfam" id="PF22939">
    <property type="entry name" value="WHD_GPIID"/>
    <property type="match status" value="1"/>
</dbReference>
<dbReference type="InterPro" id="IPR056884">
    <property type="entry name" value="NPHP3-like_N"/>
</dbReference>
<dbReference type="Pfam" id="PF24883">
    <property type="entry name" value="NPHP3_N"/>
    <property type="match status" value="1"/>
</dbReference>
<dbReference type="STRING" id="413071.G9MWY8"/>
<dbReference type="OrthoDB" id="7464126at2759"/>
<name>G9MWY8_HYPVG</name>
<dbReference type="PRINTS" id="PR01415">
    <property type="entry name" value="ANKYRIN"/>
</dbReference>
<dbReference type="VEuPathDB" id="FungiDB:TRIVIDRAFT_153261"/>
<dbReference type="InterPro" id="IPR054471">
    <property type="entry name" value="GPIID_WHD"/>
</dbReference>
<reference evidence="6 7" key="1">
    <citation type="journal article" date="2011" name="Genome Biol.">
        <title>Comparative genome sequence analysis underscores mycoparasitism as the ancestral life style of Trichoderma.</title>
        <authorList>
            <person name="Kubicek C.P."/>
            <person name="Herrera-Estrella A."/>
            <person name="Seidl-Seiboth V."/>
            <person name="Martinez D.A."/>
            <person name="Druzhinina I.S."/>
            <person name="Thon M."/>
            <person name="Zeilinger S."/>
            <person name="Casas-Flores S."/>
            <person name="Horwitz B.A."/>
            <person name="Mukherjee P.K."/>
            <person name="Mukherjee M."/>
            <person name="Kredics L."/>
            <person name="Alcaraz L.D."/>
            <person name="Aerts A."/>
            <person name="Antal Z."/>
            <person name="Atanasova L."/>
            <person name="Cervantes-Badillo M.G."/>
            <person name="Challacombe J."/>
            <person name="Chertkov O."/>
            <person name="McCluskey K."/>
            <person name="Coulpier F."/>
            <person name="Deshpande N."/>
            <person name="von Doehren H."/>
            <person name="Ebbole D.J."/>
            <person name="Esquivel-Naranjo E.U."/>
            <person name="Fekete E."/>
            <person name="Flipphi M."/>
            <person name="Glaser F."/>
            <person name="Gomez-Rodriguez E.Y."/>
            <person name="Gruber S."/>
            <person name="Han C."/>
            <person name="Henrissat B."/>
            <person name="Hermosa R."/>
            <person name="Hernandez-Onate M."/>
            <person name="Karaffa L."/>
            <person name="Kosti I."/>
            <person name="Le Crom S."/>
            <person name="Lindquist E."/>
            <person name="Lucas S."/>
            <person name="Luebeck M."/>
            <person name="Luebeck P.S."/>
            <person name="Margeot A."/>
            <person name="Metz B."/>
            <person name="Misra M."/>
            <person name="Nevalainen H."/>
            <person name="Omann M."/>
            <person name="Packer N."/>
            <person name="Perrone G."/>
            <person name="Uresti-Rivera E.E."/>
            <person name="Salamov A."/>
            <person name="Schmoll M."/>
            <person name="Seiboth B."/>
            <person name="Shapiro H."/>
            <person name="Sukno S."/>
            <person name="Tamayo-Ramos J.A."/>
            <person name="Tisch D."/>
            <person name="Wiest A."/>
            <person name="Wilkinson H.H."/>
            <person name="Zhang M."/>
            <person name="Coutinho P.M."/>
            <person name="Kenerley C.M."/>
            <person name="Monte E."/>
            <person name="Baker S.E."/>
            <person name="Grigoriev I.V."/>
        </authorList>
    </citation>
    <scope>NUCLEOTIDE SEQUENCE [LARGE SCALE GENOMIC DNA]</scope>
    <source>
        <strain evidence="7">Gv29-8 / FGSC 10586</strain>
    </source>
</reference>
<dbReference type="RefSeq" id="XP_013955313.1">
    <property type="nucleotide sequence ID" value="XM_014099838.1"/>
</dbReference>
<dbReference type="PROSITE" id="PS50297">
    <property type="entry name" value="ANK_REP_REGION"/>
    <property type="match status" value="4"/>
</dbReference>
<dbReference type="Proteomes" id="UP000007115">
    <property type="component" value="Unassembled WGS sequence"/>
</dbReference>
<dbReference type="InterPro" id="IPR002110">
    <property type="entry name" value="Ankyrin_rpt"/>
</dbReference>
<evidence type="ECO:0000256" key="2">
    <source>
        <dbReference type="PROSITE-ProRule" id="PRU00023"/>
    </source>
</evidence>
<dbReference type="InterPro" id="IPR027417">
    <property type="entry name" value="P-loop_NTPase"/>
</dbReference>
<dbReference type="Gene3D" id="3.40.50.300">
    <property type="entry name" value="P-loop containing nucleotide triphosphate hydrolases"/>
    <property type="match status" value="1"/>
</dbReference>
<evidence type="ECO:0000313" key="7">
    <source>
        <dbReference type="Proteomes" id="UP000007115"/>
    </source>
</evidence>
<evidence type="ECO:0000313" key="6">
    <source>
        <dbReference type="EMBL" id="EHK21120.1"/>
    </source>
</evidence>
<feature type="non-terminal residue" evidence="6">
    <location>
        <position position="1"/>
    </location>
</feature>
<keyword evidence="7" id="KW-1185">Reference proteome</keyword>
<protein>
    <submittedName>
        <fullName evidence="6">Uncharacterized protein</fullName>
    </submittedName>
</protein>
<dbReference type="InParanoid" id="G9MWY8"/>
<dbReference type="InterPro" id="IPR056125">
    <property type="entry name" value="DUF7708"/>
</dbReference>
<dbReference type="HOGENOM" id="CLU_000288_34_3_1"/>
<dbReference type="SUPFAM" id="SSF48403">
    <property type="entry name" value="Ankyrin repeat"/>
    <property type="match status" value="1"/>
</dbReference>
<accession>G9MWY8</accession>
<dbReference type="Pfam" id="PF24809">
    <property type="entry name" value="DUF7708"/>
    <property type="match status" value="1"/>
</dbReference>
<evidence type="ECO:0000259" key="4">
    <source>
        <dbReference type="Pfam" id="PF24809"/>
    </source>
</evidence>
<feature type="repeat" description="ANK" evidence="2">
    <location>
        <begin position="846"/>
        <end position="872"/>
    </location>
</feature>
<evidence type="ECO:0000259" key="3">
    <source>
        <dbReference type="Pfam" id="PF22939"/>
    </source>
</evidence>
<comment type="caution">
    <text evidence="6">The sequence shown here is derived from an EMBL/GenBank/DDBJ whole genome shotgun (WGS) entry which is preliminary data.</text>
</comment>
<dbReference type="OMA" id="VSFFFAQ"/>
<evidence type="ECO:0000256" key="1">
    <source>
        <dbReference type="ARBA" id="ARBA00022737"/>
    </source>
</evidence>
<feature type="domain" description="Nephrocystin 3-like N-terminal" evidence="5">
    <location>
        <begin position="195"/>
        <end position="307"/>
    </location>
</feature>
<sequence length="872" mass="98488">IAPLIWGSVKLTIFVAVKFVAYYEALSKFFMDFGGFCPRWRDYQIFYSSSSQLRNALFSFYASLIRCCKRAIETTQRSWSAYFFNSSRELFEREFQLDADDIKSRSKYVKDAISLAKTQASYQIQQLQTRQQKDDPKKEKLINIFHRKDNRPDKMESWQVQSDERQKEERKEKLLDSLSTHDYLTPFKQSRQKHSSDIFISFFFVRFDDRQSLNAEVILKSITRQMLNPSDLSEEVEKFLDRMRLNLASGLNEISTLLQGIASSFKTLYIVIDGFDECAKQDRSDLLAVLSSIVNTRSNTKLFLAGRDSVSREVHRKFPTYKQLSMDCSSAQSDIAAYVEGIVQEKLQDEELVVGDSDLIEEIKTALSKGANGMFLWVVFQVDELSLQHCDDDIRAAITNLPRSLEETFDRAIDRVVSRGNATIAKKIFRWIAAAKEPLTLDQLREVIFIKIGQQYSKTERRSNGINHISSWCENLVHVDEELNTVQFVHQTVQQFFFKKCSKDRNSQFYIKLEDADHYLGEICVTYLNFNDFQTTLARRQQPLPPMPPIAIADTALRSKWKTAASISTILKFDTRGGSVAANAVEALASYRRDDTGESKERLHVGYPFLRYASNHWISHTSMFRKAESKTWNLWGKMILGQHDLVTRPWDENSKSILEWSRKFHHYALIRLLIQANMITTKDKNGILLNAASEGDDTLLSIILETKDSDLEMCQACLVAARGGYLDITKRLLIAGADGQAAIQRAARESALHVAAKNGQLDAIKILLIAGADPNAQDDFGGTALFIAAINGHLGAIKILLAAGADVNAKNIHGKTALYTAAENGQLDAIKILLTTRADVNAANTLGETALQAALIGGHFDIVSLLKQAGAK</sequence>
<dbReference type="AlphaFoldDB" id="G9MWY8"/>
<keyword evidence="2" id="KW-0040">ANK repeat</keyword>
<keyword evidence="1" id="KW-0677">Repeat</keyword>
<dbReference type="Pfam" id="PF12796">
    <property type="entry name" value="Ank_2"/>
    <property type="match status" value="1"/>
</dbReference>
<proteinExistence type="predicted"/>
<organism evidence="6 7">
    <name type="scientific">Hypocrea virens (strain Gv29-8 / FGSC 10586)</name>
    <name type="common">Gliocladium virens</name>
    <name type="synonym">Trichoderma virens</name>
    <dbReference type="NCBI Taxonomy" id="413071"/>
    <lineage>
        <taxon>Eukaryota</taxon>
        <taxon>Fungi</taxon>
        <taxon>Dikarya</taxon>
        <taxon>Ascomycota</taxon>
        <taxon>Pezizomycotina</taxon>
        <taxon>Sordariomycetes</taxon>
        <taxon>Hypocreomycetidae</taxon>
        <taxon>Hypocreales</taxon>
        <taxon>Hypocreaceae</taxon>
        <taxon>Trichoderma</taxon>
    </lineage>
</organism>
<dbReference type="PANTHER" id="PTHR10039">
    <property type="entry name" value="AMELOGENIN"/>
    <property type="match status" value="1"/>
</dbReference>
<feature type="domain" description="GPI inositol-deacylase winged helix" evidence="3">
    <location>
        <begin position="422"/>
        <end position="511"/>
    </location>
</feature>
<dbReference type="Gene3D" id="1.25.40.20">
    <property type="entry name" value="Ankyrin repeat-containing domain"/>
    <property type="match status" value="3"/>
</dbReference>
<gene>
    <name evidence="6" type="ORF">TRIVIDRAFT_153261</name>
</gene>
<dbReference type="EMBL" id="ABDF02000075">
    <property type="protein sequence ID" value="EHK21120.1"/>
    <property type="molecule type" value="Genomic_DNA"/>
</dbReference>
<dbReference type="InterPro" id="IPR036770">
    <property type="entry name" value="Ankyrin_rpt-contain_sf"/>
</dbReference>
<dbReference type="GeneID" id="25788228"/>
<feature type="repeat" description="ANK" evidence="2">
    <location>
        <begin position="780"/>
        <end position="812"/>
    </location>
</feature>
<feature type="repeat" description="ANK" evidence="2">
    <location>
        <begin position="747"/>
        <end position="779"/>
    </location>
</feature>
<evidence type="ECO:0000259" key="5">
    <source>
        <dbReference type="Pfam" id="PF24883"/>
    </source>
</evidence>
<dbReference type="PANTHER" id="PTHR10039:SF10">
    <property type="entry name" value="NACHT DOMAIN-CONTAINING PROTEIN"/>
    <property type="match status" value="1"/>
</dbReference>
<dbReference type="PROSITE" id="PS50088">
    <property type="entry name" value="ANK_REPEAT"/>
    <property type="match status" value="4"/>
</dbReference>
<feature type="domain" description="DUF7708" evidence="4">
    <location>
        <begin position="4"/>
        <end position="117"/>
    </location>
</feature>
<dbReference type="eggNOG" id="KOG2319">
    <property type="taxonomic scope" value="Eukaryota"/>
</dbReference>